<dbReference type="Gene3D" id="2.40.50.140">
    <property type="entry name" value="Nucleic acid-binding proteins"/>
    <property type="match status" value="1"/>
</dbReference>
<dbReference type="InterPro" id="IPR012340">
    <property type="entry name" value="NA-bd_OB-fold"/>
</dbReference>
<name>A0AAN9RMA6_PHACN</name>
<protein>
    <recommendedName>
        <fullName evidence="2">Proteasomal ATPase second OB domain-containing protein</fullName>
    </recommendedName>
</protein>
<evidence type="ECO:0000259" key="2">
    <source>
        <dbReference type="Pfam" id="PF16450"/>
    </source>
</evidence>
<evidence type="ECO:0000313" key="4">
    <source>
        <dbReference type="Proteomes" id="UP001374584"/>
    </source>
</evidence>
<organism evidence="3 4">
    <name type="scientific">Phaseolus coccineus</name>
    <name type="common">Scarlet runner bean</name>
    <name type="synonym">Phaseolus multiflorus</name>
    <dbReference type="NCBI Taxonomy" id="3886"/>
    <lineage>
        <taxon>Eukaryota</taxon>
        <taxon>Viridiplantae</taxon>
        <taxon>Streptophyta</taxon>
        <taxon>Embryophyta</taxon>
        <taxon>Tracheophyta</taxon>
        <taxon>Spermatophyta</taxon>
        <taxon>Magnoliopsida</taxon>
        <taxon>eudicotyledons</taxon>
        <taxon>Gunneridae</taxon>
        <taxon>Pentapetalae</taxon>
        <taxon>rosids</taxon>
        <taxon>fabids</taxon>
        <taxon>Fabales</taxon>
        <taxon>Fabaceae</taxon>
        <taxon>Papilionoideae</taxon>
        <taxon>50 kb inversion clade</taxon>
        <taxon>NPAAA clade</taxon>
        <taxon>indigoferoid/millettioid clade</taxon>
        <taxon>Phaseoleae</taxon>
        <taxon>Phaseolus</taxon>
    </lineage>
</organism>
<proteinExistence type="predicted"/>
<feature type="compositionally biased region" description="Basic and acidic residues" evidence="1">
    <location>
        <begin position="50"/>
        <end position="76"/>
    </location>
</feature>
<feature type="domain" description="Proteasomal ATPase second OB" evidence="2">
    <location>
        <begin position="86"/>
        <end position="135"/>
    </location>
</feature>
<sequence>MIARCRGGGGCSGWGTVVGGLELCLRMFIVDVRRCWSKWMDGGGAGQRRGGAEWRGEERLKPQEEKVEEDKSKVGDLRGSPTSIDNLKELINKNYAIVSSSIGPEYYIGILPFVDKDQLEPGCAILMHNKVLSVVGFLQDEVDPMVSVMRLS</sequence>
<dbReference type="AlphaFoldDB" id="A0AAN9RMA6"/>
<dbReference type="InterPro" id="IPR032501">
    <property type="entry name" value="Prot_ATP_ID_OB_2nd"/>
</dbReference>
<dbReference type="Pfam" id="PF16450">
    <property type="entry name" value="Prot_ATP_ID_OB_C"/>
    <property type="match status" value="1"/>
</dbReference>
<gene>
    <name evidence="3" type="ORF">VNO80_03243</name>
</gene>
<dbReference type="FunFam" id="2.40.50.140:FF:000030">
    <property type="entry name" value="26S protease regulatory subunit 4"/>
    <property type="match status" value="1"/>
</dbReference>
<evidence type="ECO:0000313" key="3">
    <source>
        <dbReference type="EMBL" id="KAK7377811.1"/>
    </source>
</evidence>
<feature type="region of interest" description="Disordered" evidence="1">
    <location>
        <begin position="43"/>
        <end position="78"/>
    </location>
</feature>
<dbReference type="Proteomes" id="UP001374584">
    <property type="component" value="Unassembled WGS sequence"/>
</dbReference>
<comment type="caution">
    <text evidence="3">The sequence shown here is derived from an EMBL/GenBank/DDBJ whole genome shotgun (WGS) entry which is preliminary data.</text>
</comment>
<reference evidence="3 4" key="1">
    <citation type="submission" date="2024-01" db="EMBL/GenBank/DDBJ databases">
        <title>The genomes of 5 underutilized Papilionoideae crops provide insights into root nodulation and disease resistanc.</title>
        <authorList>
            <person name="Jiang F."/>
        </authorList>
    </citation>
    <scope>NUCLEOTIDE SEQUENCE [LARGE SCALE GENOMIC DNA]</scope>
    <source>
        <strain evidence="3">JINMINGXINNONG_FW02</strain>
        <tissue evidence="3">Leaves</tissue>
    </source>
</reference>
<dbReference type="EMBL" id="JAYMYR010000002">
    <property type="protein sequence ID" value="KAK7377811.1"/>
    <property type="molecule type" value="Genomic_DNA"/>
</dbReference>
<accession>A0AAN9RMA6</accession>
<evidence type="ECO:0000256" key="1">
    <source>
        <dbReference type="SAM" id="MobiDB-lite"/>
    </source>
</evidence>
<keyword evidence="4" id="KW-1185">Reference proteome</keyword>